<dbReference type="Pfam" id="PF13361">
    <property type="entry name" value="UvrD_C"/>
    <property type="match status" value="1"/>
</dbReference>
<keyword evidence="2" id="KW-0378">Hydrolase</keyword>
<keyword evidence="4" id="KW-0067">ATP-binding</keyword>
<dbReference type="Pfam" id="PF00580">
    <property type="entry name" value="UvrD-helicase"/>
    <property type="match status" value="1"/>
</dbReference>
<evidence type="ECO:0000313" key="11">
    <source>
        <dbReference type="EMBL" id="MBU2788656.1"/>
    </source>
</evidence>
<evidence type="ECO:0000256" key="1">
    <source>
        <dbReference type="ARBA" id="ARBA00022741"/>
    </source>
</evidence>
<comment type="catalytic activity">
    <reaction evidence="8">
        <text>ATP + H2O = ADP + phosphate + H(+)</text>
        <dbReference type="Rhea" id="RHEA:13065"/>
        <dbReference type="ChEBI" id="CHEBI:15377"/>
        <dbReference type="ChEBI" id="CHEBI:15378"/>
        <dbReference type="ChEBI" id="CHEBI:30616"/>
        <dbReference type="ChEBI" id="CHEBI:43474"/>
        <dbReference type="ChEBI" id="CHEBI:456216"/>
        <dbReference type="EC" id="5.6.2.4"/>
    </reaction>
</comment>
<dbReference type="GO" id="GO:0005524">
    <property type="term" value="F:ATP binding"/>
    <property type="evidence" value="ECO:0007669"/>
    <property type="project" value="UniProtKB-KW"/>
</dbReference>
<keyword evidence="5" id="KW-0413">Isomerase</keyword>
<dbReference type="GO" id="GO:0016787">
    <property type="term" value="F:hydrolase activity"/>
    <property type="evidence" value="ECO:0007669"/>
    <property type="project" value="UniProtKB-KW"/>
</dbReference>
<organism evidence="11 12">
    <name type="scientific">Igneacidithiobacillus copahuensis</name>
    <dbReference type="NCBI Taxonomy" id="2724909"/>
    <lineage>
        <taxon>Bacteria</taxon>
        <taxon>Pseudomonadati</taxon>
        <taxon>Pseudomonadota</taxon>
        <taxon>Acidithiobacillia</taxon>
        <taxon>Acidithiobacillales</taxon>
        <taxon>Acidithiobacillaceae</taxon>
        <taxon>Igneacidithiobacillus</taxon>
    </lineage>
</organism>
<evidence type="ECO:0000256" key="3">
    <source>
        <dbReference type="ARBA" id="ARBA00022806"/>
    </source>
</evidence>
<keyword evidence="3" id="KW-0347">Helicase</keyword>
<dbReference type="GO" id="GO:0031297">
    <property type="term" value="P:replication fork processing"/>
    <property type="evidence" value="ECO:0007669"/>
    <property type="project" value="TreeGrafter"/>
</dbReference>
<sequence>MQLTVEQQRILDFVEQQKDQRVAHVLLHAYAGAGKSFILTEIAKRLSGAGIYLAFNDAIVKDIQRKLPKHFTAMTTHKLALQQLPKDVSARVRKSLMQDKGRIQIPVITATIPGFDGPNGMSLAGFALRTIRQFCGSADDRMSAKHVPMPLPRRIHADEILHGANAIWDAMLQFRLPITHDFYFKAWTLMGAPIPYDHRMIDEAQDTNPAVLSLMFKQKRGVSWWAGDPYQSIYSWRGAVDALAHVGKRKNTHADYLTRSFRFGDAPAHLATKLLETLGEKRPVQGTGETSVHLVPGESRDPMRFVSHAKAMSVRSFAWLAFSNVNLLDVAMNCIDHDLSFHIVGQAKDEKSLIYAAMNLKAGKPDAKGPLSAYRQWSELEEEADHYPGGDAAHLLSLYRHPGFGAILDGLNRGTASEADAQVVLSTAHRAKGREWDLVVIDRDMDAAPGAPTRSQTKKKRRFFVDADGLHFDNREDVHLRYVACTRARKRLLVACPVLYEWWQKTA</sequence>
<feature type="domain" description="UvrD-like helicase C-terminal" evidence="10">
    <location>
        <begin position="417"/>
        <end position="494"/>
    </location>
</feature>
<evidence type="ECO:0000256" key="6">
    <source>
        <dbReference type="ARBA" id="ARBA00034617"/>
    </source>
</evidence>
<evidence type="ECO:0000259" key="9">
    <source>
        <dbReference type="Pfam" id="PF00580"/>
    </source>
</evidence>
<protein>
    <recommendedName>
        <fullName evidence="7">DNA 3'-5' helicase</fullName>
        <ecNumber evidence="7">5.6.2.4</ecNumber>
    </recommendedName>
</protein>
<comment type="catalytic activity">
    <reaction evidence="6">
        <text>Couples ATP hydrolysis with the unwinding of duplex DNA by translocating in the 3'-5' direction.</text>
        <dbReference type="EC" id="5.6.2.4"/>
    </reaction>
</comment>
<gene>
    <name evidence="11" type="ORF">HFQ13_10680</name>
</gene>
<evidence type="ECO:0000313" key="12">
    <source>
        <dbReference type="Proteomes" id="UP001197378"/>
    </source>
</evidence>
<dbReference type="Proteomes" id="UP001197378">
    <property type="component" value="Unassembled WGS sequence"/>
</dbReference>
<dbReference type="InterPro" id="IPR014017">
    <property type="entry name" value="DNA_helicase_UvrD-like_C"/>
</dbReference>
<dbReference type="Gene3D" id="3.40.50.300">
    <property type="entry name" value="P-loop containing nucleotide triphosphate hydrolases"/>
    <property type="match status" value="2"/>
</dbReference>
<dbReference type="AlphaFoldDB" id="A0AAE2YQZ4"/>
<dbReference type="InterPro" id="IPR014016">
    <property type="entry name" value="UvrD-like_ATP-bd"/>
</dbReference>
<feature type="domain" description="UvrD-like helicase ATP-binding" evidence="9">
    <location>
        <begin position="196"/>
        <end position="240"/>
    </location>
</feature>
<dbReference type="SUPFAM" id="SSF52540">
    <property type="entry name" value="P-loop containing nucleoside triphosphate hydrolases"/>
    <property type="match status" value="1"/>
</dbReference>
<dbReference type="InterPro" id="IPR000212">
    <property type="entry name" value="DNA_helicase_UvrD/REP"/>
</dbReference>
<dbReference type="EC" id="5.6.2.4" evidence="7"/>
<evidence type="ECO:0000256" key="4">
    <source>
        <dbReference type="ARBA" id="ARBA00022840"/>
    </source>
</evidence>
<proteinExistence type="predicted"/>
<evidence type="ECO:0000256" key="7">
    <source>
        <dbReference type="ARBA" id="ARBA00034808"/>
    </source>
</evidence>
<name>A0AAE2YQZ4_9PROT</name>
<dbReference type="EMBL" id="JAAXYO010000154">
    <property type="protein sequence ID" value="MBU2788656.1"/>
    <property type="molecule type" value="Genomic_DNA"/>
</dbReference>
<dbReference type="PANTHER" id="PTHR11070">
    <property type="entry name" value="UVRD / RECB / PCRA DNA HELICASE FAMILY MEMBER"/>
    <property type="match status" value="1"/>
</dbReference>
<reference evidence="11" key="1">
    <citation type="journal article" date="2021" name="ISME J.">
        <title>Genomic evolution of the class Acidithiobacillia: deep-branching Proteobacteria living in extreme acidic conditions.</title>
        <authorList>
            <person name="Moya-Beltran A."/>
            <person name="Beard S."/>
            <person name="Rojas-Villalobos C."/>
            <person name="Issotta F."/>
            <person name="Gallardo Y."/>
            <person name="Ulloa R."/>
            <person name="Giaveno A."/>
            <person name="Degli Esposti M."/>
            <person name="Johnson D.B."/>
            <person name="Quatrini R."/>
        </authorList>
    </citation>
    <scope>NUCLEOTIDE SEQUENCE</scope>
    <source>
        <strain evidence="11">VAN18-1</strain>
    </source>
</reference>
<keyword evidence="1" id="KW-0547">Nucleotide-binding</keyword>
<comment type="caution">
    <text evidence="11">The sequence shown here is derived from an EMBL/GenBank/DDBJ whole genome shotgun (WGS) entry which is preliminary data.</text>
</comment>
<dbReference type="InterPro" id="IPR027417">
    <property type="entry name" value="P-loop_NTPase"/>
</dbReference>
<dbReference type="GO" id="GO:0003677">
    <property type="term" value="F:DNA binding"/>
    <property type="evidence" value="ECO:0007669"/>
    <property type="project" value="InterPro"/>
</dbReference>
<keyword evidence="12" id="KW-1185">Reference proteome</keyword>
<evidence type="ECO:0000256" key="5">
    <source>
        <dbReference type="ARBA" id="ARBA00023235"/>
    </source>
</evidence>
<evidence type="ECO:0000256" key="8">
    <source>
        <dbReference type="ARBA" id="ARBA00048988"/>
    </source>
</evidence>
<evidence type="ECO:0000259" key="10">
    <source>
        <dbReference type="Pfam" id="PF13361"/>
    </source>
</evidence>
<dbReference type="GO" id="GO:0043138">
    <property type="term" value="F:3'-5' DNA helicase activity"/>
    <property type="evidence" value="ECO:0007669"/>
    <property type="project" value="UniProtKB-EC"/>
</dbReference>
<dbReference type="PANTHER" id="PTHR11070:SF30">
    <property type="entry name" value="F-BOX DNA HELICASE 1"/>
    <property type="match status" value="1"/>
</dbReference>
<dbReference type="RefSeq" id="WP_215885710.1">
    <property type="nucleotide sequence ID" value="NZ_JAAXYO010000154.1"/>
</dbReference>
<accession>A0AAE2YQZ4</accession>
<evidence type="ECO:0000256" key="2">
    <source>
        <dbReference type="ARBA" id="ARBA00022801"/>
    </source>
</evidence>
<dbReference type="GO" id="GO:0000724">
    <property type="term" value="P:double-strand break repair via homologous recombination"/>
    <property type="evidence" value="ECO:0007669"/>
    <property type="project" value="TreeGrafter"/>
</dbReference>